<reference evidence="2 3" key="1">
    <citation type="submission" date="2018-06" db="EMBL/GenBank/DDBJ databases">
        <title>Whole genome sequencing of Candida tropicalis (genome annotated by CSBL at Korea University).</title>
        <authorList>
            <person name="Ahn J."/>
        </authorList>
    </citation>
    <scope>NUCLEOTIDE SEQUENCE [LARGE SCALE GENOMIC DNA]</scope>
    <source>
        <strain evidence="2 3">ATCC 20962</strain>
    </source>
</reference>
<accession>A0A367YDB7</accession>
<keyword evidence="1" id="KW-0732">Signal</keyword>
<dbReference type="EMBL" id="QLNQ01000024">
    <property type="protein sequence ID" value="RCK63670.1"/>
    <property type="molecule type" value="Genomic_DNA"/>
</dbReference>
<evidence type="ECO:0000313" key="3">
    <source>
        <dbReference type="Proteomes" id="UP000253472"/>
    </source>
</evidence>
<dbReference type="OrthoDB" id="4091906at2759"/>
<feature type="signal peptide" evidence="1">
    <location>
        <begin position="1"/>
        <end position="20"/>
    </location>
</feature>
<evidence type="ECO:0000256" key="1">
    <source>
        <dbReference type="SAM" id="SignalP"/>
    </source>
</evidence>
<feature type="chain" id="PRO_5017058818" description="Cell wall protein RHD3" evidence="1">
    <location>
        <begin position="21"/>
        <end position="239"/>
    </location>
</feature>
<proteinExistence type="predicted"/>
<keyword evidence="3" id="KW-1185">Reference proteome</keyword>
<sequence length="239" mass="26236">MNYFATLLFSLIALFLQAEAAPLYKRIYTPTSPVFSLLAIHNGSITNADVLTFNGSSVKIGTDDSPFFGRIDAAAGYVLNVPFTNVTNRTSPVNVLVDEETYQLTTTASNSTTNGTEGFGIDNGYLTFENSTNFLVCSELPLNRTVNETGGFLIYANPKNTSTCEYGPGFQVKLLTELVLSFSYTPSTNTGFFKRQLQSIAPAAGFPIKRNTAQLTSVEEKRENDAQVNGLLRFFKKFF</sequence>
<name>A0A367YDB7_9ASCO</name>
<evidence type="ECO:0000313" key="2">
    <source>
        <dbReference type="EMBL" id="RCK63670.1"/>
    </source>
</evidence>
<gene>
    <name evidence="2" type="ORF">Cantr_09945</name>
</gene>
<protein>
    <recommendedName>
        <fullName evidence="4">Cell wall protein RHD3</fullName>
    </recommendedName>
</protein>
<evidence type="ECO:0008006" key="4">
    <source>
        <dbReference type="Google" id="ProtNLM"/>
    </source>
</evidence>
<comment type="caution">
    <text evidence="2">The sequence shown here is derived from an EMBL/GenBank/DDBJ whole genome shotgun (WGS) entry which is preliminary data.</text>
</comment>
<organism evidence="2 3">
    <name type="scientific">Candida viswanathii</name>
    <dbReference type="NCBI Taxonomy" id="5486"/>
    <lineage>
        <taxon>Eukaryota</taxon>
        <taxon>Fungi</taxon>
        <taxon>Dikarya</taxon>
        <taxon>Ascomycota</taxon>
        <taxon>Saccharomycotina</taxon>
        <taxon>Pichiomycetes</taxon>
        <taxon>Debaryomycetaceae</taxon>
        <taxon>Candida/Lodderomyces clade</taxon>
        <taxon>Candida</taxon>
    </lineage>
</organism>
<dbReference type="AlphaFoldDB" id="A0A367YDB7"/>
<dbReference type="Proteomes" id="UP000253472">
    <property type="component" value="Unassembled WGS sequence"/>
</dbReference>